<dbReference type="Pfam" id="PF04500">
    <property type="entry name" value="FLYWCH"/>
    <property type="match status" value="1"/>
</dbReference>
<evidence type="ECO:0000256" key="1">
    <source>
        <dbReference type="ARBA" id="ARBA00022723"/>
    </source>
</evidence>
<dbReference type="InterPro" id="IPR018289">
    <property type="entry name" value="MULE_transposase_dom"/>
</dbReference>
<keyword evidence="6" id="KW-1185">Reference proteome</keyword>
<proteinExistence type="predicted"/>
<name>A0A914X1K9_9BILA</name>
<dbReference type="Gene3D" id="2.20.25.240">
    <property type="match status" value="1"/>
</dbReference>
<protein>
    <submittedName>
        <fullName evidence="7">MULE transposase domain-containing protein</fullName>
    </submittedName>
</protein>
<sequence length="492" mass="56584">VLRLIKSSRSGAENTHFGIIGELNGFTFHLEKSSKNGERLYWICAEKHSAKCKARLTTDLAYSVVKNDLNQHPNHFGSAAKVEAIRAQESMKRRAVETMESTSAVVNRMRQGSSVAAIVHMPSSSSASRAVRRWRTEAMQAPSVPADLETLEIPPMYRTYERRNPTGSGFSKEAFLRYDSKEFRGYRTGGRCIFFASERSLQLLNTTADIYADGTFEITPGLFAQFYTIHVRYQGGKHTIPCVYAFMPNRQKQTYIKMLQHLKQLCPQMSPRSVMTDFEQAALGAFQHIWPRTEMKGCFFHLSQNQRKALVREGLQELVAENGDLDLQVRMVRAMAFVPIPDLDHVWEDLVHALDERLKPLLDYFTKFYMGQVLGGRRRQPTFPQTLWNMYERTKHGHPRTNNSLEAYHRSLNTHFGVAHPTMWVALEKLASYQQHIDCDYEDLISQRHPTTTRPRSKWLKAEERKLACVKGYEQMANKLDYLRGIAHNLSL</sequence>
<evidence type="ECO:0000259" key="5">
    <source>
        <dbReference type="Pfam" id="PF10551"/>
    </source>
</evidence>
<dbReference type="Proteomes" id="UP000887566">
    <property type="component" value="Unplaced"/>
</dbReference>
<dbReference type="GO" id="GO:0008270">
    <property type="term" value="F:zinc ion binding"/>
    <property type="evidence" value="ECO:0007669"/>
    <property type="project" value="UniProtKB-KW"/>
</dbReference>
<organism evidence="6 7">
    <name type="scientific">Plectus sambesii</name>
    <dbReference type="NCBI Taxonomy" id="2011161"/>
    <lineage>
        <taxon>Eukaryota</taxon>
        <taxon>Metazoa</taxon>
        <taxon>Ecdysozoa</taxon>
        <taxon>Nematoda</taxon>
        <taxon>Chromadorea</taxon>
        <taxon>Plectida</taxon>
        <taxon>Plectina</taxon>
        <taxon>Plectoidea</taxon>
        <taxon>Plectidae</taxon>
        <taxon>Plectus</taxon>
    </lineage>
</organism>
<dbReference type="PANTHER" id="PTHR47160">
    <property type="entry name" value="PUTATIVE-RELATED"/>
    <property type="match status" value="1"/>
</dbReference>
<feature type="domain" description="MULE transposase" evidence="5">
    <location>
        <begin position="212"/>
        <end position="305"/>
    </location>
</feature>
<feature type="domain" description="FLYWCH-type" evidence="4">
    <location>
        <begin position="24"/>
        <end position="65"/>
    </location>
</feature>
<keyword evidence="3" id="KW-0862">Zinc</keyword>
<dbReference type="WBParaSite" id="PSAMB.scaffold5648size11187.g27078.t1">
    <property type="protein sequence ID" value="PSAMB.scaffold5648size11187.g27078.t1"/>
    <property type="gene ID" value="PSAMB.scaffold5648size11187.g27078"/>
</dbReference>
<keyword evidence="2" id="KW-0863">Zinc-finger</keyword>
<evidence type="ECO:0000313" key="6">
    <source>
        <dbReference type="Proteomes" id="UP000887566"/>
    </source>
</evidence>
<evidence type="ECO:0000259" key="4">
    <source>
        <dbReference type="Pfam" id="PF04500"/>
    </source>
</evidence>
<accession>A0A914X1K9</accession>
<evidence type="ECO:0000313" key="7">
    <source>
        <dbReference type="WBParaSite" id="PSAMB.scaffold5648size11187.g27078.t1"/>
    </source>
</evidence>
<evidence type="ECO:0000256" key="2">
    <source>
        <dbReference type="ARBA" id="ARBA00022771"/>
    </source>
</evidence>
<dbReference type="InterPro" id="IPR007588">
    <property type="entry name" value="Znf_FLYWCH"/>
</dbReference>
<keyword evidence="1" id="KW-0479">Metal-binding</keyword>
<evidence type="ECO:0000256" key="3">
    <source>
        <dbReference type="ARBA" id="ARBA00022833"/>
    </source>
</evidence>
<dbReference type="AlphaFoldDB" id="A0A914X1K9"/>
<dbReference type="PANTHER" id="PTHR47160:SF10">
    <property type="entry name" value="MULE TRANSPOSASE DOMAIN-CONTAINING PROTEIN"/>
    <property type="match status" value="1"/>
</dbReference>
<dbReference type="Pfam" id="PF10551">
    <property type="entry name" value="MULE"/>
    <property type="match status" value="1"/>
</dbReference>
<reference evidence="7" key="1">
    <citation type="submission" date="2022-11" db="UniProtKB">
        <authorList>
            <consortium name="WormBaseParasite"/>
        </authorList>
    </citation>
    <scope>IDENTIFICATION</scope>
</reference>